<dbReference type="Proteomes" id="UP001196413">
    <property type="component" value="Unassembled WGS sequence"/>
</dbReference>
<reference evidence="1" key="1">
    <citation type="submission" date="2021-06" db="EMBL/GenBank/DDBJ databases">
        <title>Parelaphostrongylus tenuis whole genome reference sequence.</title>
        <authorList>
            <person name="Garwood T.J."/>
            <person name="Larsen P.A."/>
            <person name="Fountain-Jones N.M."/>
            <person name="Garbe J.R."/>
            <person name="Macchietto M.G."/>
            <person name="Kania S.A."/>
            <person name="Gerhold R.W."/>
            <person name="Richards J.E."/>
            <person name="Wolf T.M."/>
        </authorList>
    </citation>
    <scope>NUCLEOTIDE SEQUENCE</scope>
    <source>
        <strain evidence="1">MNPRO001-30</strain>
        <tissue evidence="1">Meninges</tissue>
    </source>
</reference>
<sequence length="167" mass="19099">MKLSDFGIASRGRWINLTQRDKVPIHDEKVLVSFRHEKTNNDQHCESLTKYCIHTVKDDVVVPTAPKETFIHRTHNGTIKKTTAGTPQPVSSCRELGKEINKSASISCQLRTYNAPRCSETQIEKTLLYPQVAKRLCNVDKRELHILLISRIAKNYNLIFGNYPPIK</sequence>
<accession>A0AAD5WI32</accession>
<organism evidence="1 2">
    <name type="scientific">Parelaphostrongylus tenuis</name>
    <name type="common">Meningeal worm</name>
    <dbReference type="NCBI Taxonomy" id="148309"/>
    <lineage>
        <taxon>Eukaryota</taxon>
        <taxon>Metazoa</taxon>
        <taxon>Ecdysozoa</taxon>
        <taxon>Nematoda</taxon>
        <taxon>Chromadorea</taxon>
        <taxon>Rhabditida</taxon>
        <taxon>Rhabditina</taxon>
        <taxon>Rhabditomorpha</taxon>
        <taxon>Strongyloidea</taxon>
        <taxon>Metastrongylidae</taxon>
        <taxon>Parelaphostrongylus</taxon>
    </lineage>
</organism>
<protein>
    <submittedName>
        <fullName evidence="1">Uncharacterized protein</fullName>
    </submittedName>
</protein>
<comment type="caution">
    <text evidence="1">The sequence shown here is derived from an EMBL/GenBank/DDBJ whole genome shotgun (WGS) entry which is preliminary data.</text>
</comment>
<name>A0AAD5WI32_PARTN</name>
<dbReference type="EMBL" id="JAHQIW010006757">
    <property type="protein sequence ID" value="KAJ1370223.1"/>
    <property type="molecule type" value="Genomic_DNA"/>
</dbReference>
<gene>
    <name evidence="1" type="ORF">KIN20_031912</name>
</gene>
<keyword evidence="2" id="KW-1185">Reference proteome</keyword>
<evidence type="ECO:0000313" key="2">
    <source>
        <dbReference type="Proteomes" id="UP001196413"/>
    </source>
</evidence>
<dbReference type="AlphaFoldDB" id="A0AAD5WI32"/>
<evidence type="ECO:0000313" key="1">
    <source>
        <dbReference type="EMBL" id="KAJ1370223.1"/>
    </source>
</evidence>
<proteinExistence type="predicted"/>